<evidence type="ECO:0000256" key="3">
    <source>
        <dbReference type="ARBA" id="ARBA00004496"/>
    </source>
</evidence>
<dbReference type="OrthoDB" id="431557at2759"/>
<dbReference type="Proteomes" id="UP000095023">
    <property type="component" value="Unassembled WGS sequence"/>
</dbReference>
<dbReference type="Pfam" id="PF10584">
    <property type="entry name" value="Proteasome_A_N"/>
    <property type="match status" value="1"/>
</dbReference>
<comment type="function">
    <text evidence="1">The proteasome degrades poly-ubiquitinated proteins in the cytoplasm and in the nucleus. It is essential for the regulated turnover of proteins and for the removal of misfolded proteins. The proteasome is a multicatalytic proteinase complex that is characterized by its ability to cleave peptides with Arg, Phe, Tyr, Leu, and Glu adjacent to the leaving group at neutral or slightly basic pH. It has an ATP-dependent proteolytic activity.</text>
</comment>
<comment type="similarity">
    <text evidence="7">Belongs to the peptidase T1A family.</text>
</comment>
<dbReference type="EMBL" id="KV453842">
    <property type="protein sequence ID" value="ODV90157.1"/>
    <property type="molecule type" value="Genomic_DNA"/>
</dbReference>
<evidence type="ECO:0000256" key="4">
    <source>
        <dbReference type="ARBA" id="ARBA00022490"/>
    </source>
</evidence>
<name>A0A1E4TEM6_9ASCO</name>
<dbReference type="InterPro" id="IPR023332">
    <property type="entry name" value="Proteasome_alpha-type"/>
</dbReference>
<dbReference type="GO" id="GO:0034515">
    <property type="term" value="C:proteasome storage granule"/>
    <property type="evidence" value="ECO:0007669"/>
    <property type="project" value="EnsemblFungi"/>
</dbReference>
<dbReference type="SMART" id="SM00948">
    <property type="entry name" value="Proteasome_A_N"/>
    <property type="match status" value="1"/>
</dbReference>
<sequence length="276" mass="30045">MFRNSYDNDPITYAPTGRLFQVEYALEAIKQGSAAVGLVNSKYAVLVALKRNTEDLGSYQKKILRIDDHMGIAIAGLTPDARVLSSFLRQQAMASKMRYGRPLPVIKAANALADKAQGKTQYYGRRPYGLGLLIIGVDQTGPHLFEFQPSGNSLEYLAAAIGARSQAARTYFERTNSEFADASVEELVIHGLTGLRETLPQDKELNISNTSIAIVGIDKDFELLDNEAVAPWLERLGDTRRTRAPADEPADEPPEGPADGPADEPAAEATESMDTS</sequence>
<proteinExistence type="inferred from homology"/>
<reference evidence="11" key="1">
    <citation type="submission" date="2016-02" db="EMBL/GenBank/DDBJ databases">
        <title>Comparative genomics of biotechnologically important yeasts.</title>
        <authorList>
            <consortium name="DOE Joint Genome Institute"/>
            <person name="Riley R."/>
            <person name="Haridas S."/>
            <person name="Wolfe K.H."/>
            <person name="Lopes M.R."/>
            <person name="Hittinger C.T."/>
            <person name="Goker M."/>
            <person name="Salamov A."/>
            <person name="Wisecaver J."/>
            <person name="Long T.M."/>
            <person name="Aerts A.L."/>
            <person name="Barry K."/>
            <person name="Choi C."/>
            <person name="Clum A."/>
            <person name="Coughlan A.Y."/>
            <person name="Deshpande S."/>
            <person name="Douglass A.P."/>
            <person name="Hanson S.J."/>
            <person name="Klenk H.-P."/>
            <person name="Labutti K."/>
            <person name="Lapidus A."/>
            <person name="Lindquist E."/>
            <person name="Lipzen A."/>
            <person name="Meier-Kolthoff J.P."/>
            <person name="Ohm R.A."/>
            <person name="Otillar R.P."/>
            <person name="Pangilinan J."/>
            <person name="Peng Y."/>
            <person name="Rokas A."/>
            <person name="Rosa C.A."/>
            <person name="Scheuner C."/>
            <person name="Sibirny A.A."/>
            <person name="Slot J.C."/>
            <person name="Stielow J.B."/>
            <person name="Sun H."/>
            <person name="Kurtzman C.P."/>
            <person name="Blackwell M."/>
            <person name="Jeffries T.W."/>
            <person name="Grigoriev I.V."/>
        </authorList>
    </citation>
    <scope>NUCLEOTIDE SEQUENCE [LARGE SCALE GENOMIC DNA]</scope>
    <source>
        <strain evidence="11">NRRL Y-17796</strain>
    </source>
</reference>
<evidence type="ECO:0000256" key="1">
    <source>
        <dbReference type="ARBA" id="ARBA00003542"/>
    </source>
</evidence>
<dbReference type="Pfam" id="PF00227">
    <property type="entry name" value="Proteasome"/>
    <property type="match status" value="1"/>
</dbReference>
<dbReference type="InterPro" id="IPR029055">
    <property type="entry name" value="Ntn_hydrolases_N"/>
</dbReference>
<dbReference type="GO" id="GO:0010499">
    <property type="term" value="P:proteasomal ubiquitin-independent protein catabolic process"/>
    <property type="evidence" value="ECO:0007669"/>
    <property type="project" value="EnsemblFungi"/>
</dbReference>
<feature type="region of interest" description="Disordered" evidence="8">
    <location>
        <begin position="235"/>
        <end position="276"/>
    </location>
</feature>
<evidence type="ECO:0000256" key="6">
    <source>
        <dbReference type="ARBA" id="ARBA00023242"/>
    </source>
</evidence>
<dbReference type="PROSITE" id="PS51475">
    <property type="entry name" value="PROTEASOME_ALPHA_2"/>
    <property type="match status" value="1"/>
</dbReference>
<dbReference type="PANTHER" id="PTHR11599">
    <property type="entry name" value="PROTEASOME SUBUNIT ALPHA/BETA"/>
    <property type="match status" value="1"/>
</dbReference>
<dbReference type="InterPro" id="IPR001353">
    <property type="entry name" value="Proteasome_sua/b"/>
</dbReference>
<keyword evidence="4" id="KW-0963">Cytoplasm</keyword>
<accession>A0A1E4TEM6</accession>
<dbReference type="GO" id="GO:0005634">
    <property type="term" value="C:nucleus"/>
    <property type="evidence" value="ECO:0007669"/>
    <property type="project" value="UniProtKB-SubCell"/>
</dbReference>
<protein>
    <recommendedName>
        <fullName evidence="9">Proteasome alpha-type subunits domain-containing protein</fullName>
    </recommendedName>
</protein>
<evidence type="ECO:0000256" key="5">
    <source>
        <dbReference type="ARBA" id="ARBA00022942"/>
    </source>
</evidence>
<feature type="domain" description="Proteasome alpha-type subunits" evidence="9">
    <location>
        <begin position="6"/>
        <end position="28"/>
    </location>
</feature>
<dbReference type="InterPro" id="IPR050115">
    <property type="entry name" value="Proteasome_alpha"/>
</dbReference>
<evidence type="ECO:0000313" key="11">
    <source>
        <dbReference type="Proteomes" id="UP000095023"/>
    </source>
</evidence>
<gene>
    <name evidence="10" type="ORF">CANCADRAFT_43836</name>
</gene>
<dbReference type="CDD" id="cd03749">
    <property type="entry name" value="proteasome_alpha_type_1"/>
    <property type="match status" value="1"/>
</dbReference>
<evidence type="ECO:0000313" key="10">
    <source>
        <dbReference type="EMBL" id="ODV90157.1"/>
    </source>
</evidence>
<dbReference type="AlphaFoldDB" id="A0A1E4TEM6"/>
<dbReference type="InterPro" id="IPR000426">
    <property type="entry name" value="Proteasome_asu_N"/>
</dbReference>
<keyword evidence="11" id="KW-1185">Reference proteome</keyword>
<dbReference type="GO" id="GO:0019773">
    <property type="term" value="C:proteasome core complex, alpha-subunit complex"/>
    <property type="evidence" value="ECO:0007669"/>
    <property type="project" value="UniProtKB-UniRule"/>
</dbReference>
<dbReference type="GO" id="GO:0043161">
    <property type="term" value="P:proteasome-mediated ubiquitin-dependent protein catabolic process"/>
    <property type="evidence" value="ECO:0007669"/>
    <property type="project" value="EnsemblFungi"/>
</dbReference>
<dbReference type="SUPFAM" id="SSF56235">
    <property type="entry name" value="N-terminal nucleophile aminohydrolases (Ntn hydrolases)"/>
    <property type="match status" value="1"/>
</dbReference>
<dbReference type="Gene3D" id="3.60.20.10">
    <property type="entry name" value="Glutamine Phosphoribosylpyrophosphate, subunit 1, domain 1"/>
    <property type="match status" value="1"/>
</dbReference>
<evidence type="ECO:0000256" key="8">
    <source>
        <dbReference type="SAM" id="MobiDB-lite"/>
    </source>
</evidence>
<dbReference type="InterPro" id="IPR035144">
    <property type="entry name" value="Proteasome_alpha1"/>
</dbReference>
<keyword evidence="6" id="KW-0539">Nucleus</keyword>
<evidence type="ECO:0000256" key="7">
    <source>
        <dbReference type="PROSITE-ProRule" id="PRU00808"/>
    </source>
</evidence>
<feature type="compositionally biased region" description="Basic and acidic residues" evidence="8">
    <location>
        <begin position="235"/>
        <end position="246"/>
    </location>
</feature>
<evidence type="ECO:0000259" key="9">
    <source>
        <dbReference type="SMART" id="SM00948"/>
    </source>
</evidence>
<evidence type="ECO:0000256" key="2">
    <source>
        <dbReference type="ARBA" id="ARBA00004123"/>
    </source>
</evidence>
<dbReference type="FunFam" id="3.60.20.10:FF:000016">
    <property type="entry name" value="Proteasome subunit alpha type-6"/>
    <property type="match status" value="1"/>
</dbReference>
<comment type="subcellular location">
    <subcellularLocation>
        <location evidence="3">Cytoplasm</location>
    </subcellularLocation>
    <subcellularLocation>
        <location evidence="2">Nucleus</location>
    </subcellularLocation>
</comment>
<organism evidence="10 11">
    <name type="scientific">Tortispora caseinolytica NRRL Y-17796</name>
    <dbReference type="NCBI Taxonomy" id="767744"/>
    <lineage>
        <taxon>Eukaryota</taxon>
        <taxon>Fungi</taxon>
        <taxon>Dikarya</taxon>
        <taxon>Ascomycota</taxon>
        <taxon>Saccharomycotina</taxon>
        <taxon>Trigonopsidomycetes</taxon>
        <taxon>Trigonopsidales</taxon>
        <taxon>Trigonopsidaceae</taxon>
        <taxon>Tortispora</taxon>
    </lineage>
</organism>
<keyword evidence="5 7" id="KW-0647">Proteasome</keyword>